<dbReference type="InterPro" id="IPR002772">
    <property type="entry name" value="Glyco_hydro_3_C"/>
</dbReference>
<dbReference type="InterPro" id="IPR036881">
    <property type="entry name" value="Glyco_hydro_3_C_sf"/>
</dbReference>
<dbReference type="AlphaFoldDB" id="A0AAD1R2B3"/>
<sequence>MLLTDILRNEWGFEGYVVSDEGAIEFIMLMHNYTKNMLETAVAAVNAGCNLELTFSLADNVFMKIKDAVMHGNITLETVKERLYPLFYTRMRLGEFDPPDMNPYSFLDLGSVQTQEHRDLAVEAAIKSFVLLKNIRDTLPLDLESIRGKRIGVIGPFADNPQELFGDYEPHPDPQYITTPKEGLAMLPVKIFFAAGCINAQCEKYNPNEIKEVVQSVDITIVCLGTGVSVETEGKDRVDLSFPGHQADLLRDAVGSAAGRPVILLLFNAGPLDVSWAQSSDGVQAILECFFPAQASGIAIAKTMVGADGVNPAGRLPVTWPARMQQVPPMENYTMHGRTYRYFGNQVPLYPFGYGLSYTKFYYSDLVVTHSSLQMCETLQLSVQVHNSGSRIGEEVRCGHSIFLSKLAPRLTIHKI</sequence>
<dbReference type="GO" id="GO:0031222">
    <property type="term" value="P:arabinan catabolic process"/>
    <property type="evidence" value="ECO:0007669"/>
    <property type="project" value="TreeGrafter"/>
</dbReference>
<keyword evidence="2" id="KW-0378">Hydrolase</keyword>
<evidence type="ECO:0000313" key="6">
    <source>
        <dbReference type="EMBL" id="CAH2221935.1"/>
    </source>
</evidence>
<dbReference type="PANTHER" id="PTHR42721">
    <property type="entry name" value="SUGAR HYDROLASE-RELATED"/>
    <property type="match status" value="1"/>
</dbReference>
<gene>
    <name evidence="6" type="ORF">PECUL_23A031160</name>
</gene>
<dbReference type="Pfam" id="PF00933">
    <property type="entry name" value="Glyco_hydro_3"/>
    <property type="match status" value="1"/>
</dbReference>
<keyword evidence="1" id="KW-0732">Signal</keyword>
<reference evidence="6" key="1">
    <citation type="submission" date="2022-03" db="EMBL/GenBank/DDBJ databases">
        <authorList>
            <person name="Alioto T."/>
            <person name="Alioto T."/>
            <person name="Gomez Garrido J."/>
        </authorList>
    </citation>
    <scope>NUCLEOTIDE SEQUENCE</scope>
</reference>
<dbReference type="Proteomes" id="UP001295444">
    <property type="component" value="Chromosome 01"/>
</dbReference>
<dbReference type="Gene3D" id="3.20.20.300">
    <property type="entry name" value="Glycoside hydrolase, family 3, N-terminal domain"/>
    <property type="match status" value="1"/>
</dbReference>
<evidence type="ECO:0000259" key="4">
    <source>
        <dbReference type="Pfam" id="PF00933"/>
    </source>
</evidence>
<protein>
    <submittedName>
        <fullName evidence="6">Probable beta-D-xylosidase 5</fullName>
    </submittedName>
</protein>
<dbReference type="GO" id="GO:0046556">
    <property type="term" value="F:alpha-L-arabinofuranosidase activity"/>
    <property type="evidence" value="ECO:0007669"/>
    <property type="project" value="TreeGrafter"/>
</dbReference>
<dbReference type="Gene3D" id="3.40.50.1700">
    <property type="entry name" value="Glycoside hydrolase family 3 C-terminal domain"/>
    <property type="match status" value="1"/>
</dbReference>
<keyword evidence="3" id="KW-0326">Glycosidase</keyword>
<dbReference type="EMBL" id="OW240912">
    <property type="protein sequence ID" value="CAH2221935.1"/>
    <property type="molecule type" value="Genomic_DNA"/>
</dbReference>
<dbReference type="SUPFAM" id="SSF51445">
    <property type="entry name" value="(Trans)glycosidases"/>
    <property type="match status" value="1"/>
</dbReference>
<dbReference type="GO" id="GO:0009044">
    <property type="term" value="F:xylan 1,4-beta-xylosidase activity"/>
    <property type="evidence" value="ECO:0007669"/>
    <property type="project" value="InterPro"/>
</dbReference>
<dbReference type="InterPro" id="IPR001764">
    <property type="entry name" value="Glyco_hydro_3_N"/>
</dbReference>
<dbReference type="Gene3D" id="2.60.40.10">
    <property type="entry name" value="Immunoglobulins"/>
    <property type="match status" value="1"/>
</dbReference>
<evidence type="ECO:0000256" key="1">
    <source>
        <dbReference type="ARBA" id="ARBA00022729"/>
    </source>
</evidence>
<feature type="domain" description="Glycoside hydrolase family 3 C-terminal" evidence="5">
    <location>
        <begin position="130"/>
        <end position="358"/>
    </location>
</feature>
<dbReference type="InterPro" id="IPR036962">
    <property type="entry name" value="Glyco_hydro_3_N_sf"/>
</dbReference>
<dbReference type="Pfam" id="PF01915">
    <property type="entry name" value="Glyco_hydro_3_C"/>
    <property type="match status" value="1"/>
</dbReference>
<dbReference type="GO" id="GO:0045493">
    <property type="term" value="P:xylan catabolic process"/>
    <property type="evidence" value="ECO:0007669"/>
    <property type="project" value="InterPro"/>
</dbReference>
<evidence type="ECO:0000259" key="5">
    <source>
        <dbReference type="Pfam" id="PF01915"/>
    </source>
</evidence>
<dbReference type="SUPFAM" id="SSF52279">
    <property type="entry name" value="Beta-D-glucan exohydrolase, C-terminal domain"/>
    <property type="match status" value="1"/>
</dbReference>
<feature type="domain" description="Glycoside hydrolase family 3 N-terminal" evidence="4">
    <location>
        <begin position="2"/>
        <end position="82"/>
    </location>
</feature>
<evidence type="ECO:0000256" key="2">
    <source>
        <dbReference type="ARBA" id="ARBA00022801"/>
    </source>
</evidence>
<evidence type="ECO:0000313" key="7">
    <source>
        <dbReference type="Proteomes" id="UP001295444"/>
    </source>
</evidence>
<dbReference type="PANTHER" id="PTHR42721:SF42">
    <property type="entry name" value="FIBRONECTIN TYPE III-LIKE DOMAIN-CONTAINING PROTEIN"/>
    <property type="match status" value="1"/>
</dbReference>
<keyword evidence="7" id="KW-1185">Reference proteome</keyword>
<accession>A0AAD1R2B3</accession>
<evidence type="ECO:0000256" key="3">
    <source>
        <dbReference type="ARBA" id="ARBA00023295"/>
    </source>
</evidence>
<name>A0AAD1R2B3_PELCU</name>
<organism evidence="6 7">
    <name type="scientific">Pelobates cultripes</name>
    <name type="common">Western spadefoot toad</name>
    <dbReference type="NCBI Taxonomy" id="61616"/>
    <lineage>
        <taxon>Eukaryota</taxon>
        <taxon>Metazoa</taxon>
        <taxon>Chordata</taxon>
        <taxon>Craniata</taxon>
        <taxon>Vertebrata</taxon>
        <taxon>Euteleostomi</taxon>
        <taxon>Amphibia</taxon>
        <taxon>Batrachia</taxon>
        <taxon>Anura</taxon>
        <taxon>Pelobatoidea</taxon>
        <taxon>Pelobatidae</taxon>
        <taxon>Pelobates</taxon>
    </lineage>
</organism>
<proteinExistence type="predicted"/>
<dbReference type="InterPro" id="IPR044993">
    <property type="entry name" value="BXL"/>
</dbReference>
<dbReference type="InterPro" id="IPR013783">
    <property type="entry name" value="Ig-like_fold"/>
</dbReference>
<dbReference type="InterPro" id="IPR017853">
    <property type="entry name" value="GH"/>
</dbReference>